<dbReference type="Proteomes" id="UP000655588">
    <property type="component" value="Unassembled WGS sequence"/>
</dbReference>
<sequence>MTSRLYTLLRLKSCNTKEIKNCIVQNVNCIIENSKLSYCSSANILKDKATNINDKSKNVMLNNIGYEKSTGNVLARDNKNNIYNDTVTQVTKSDGNELKRPCNIEFLEKNIYKIDNALEEVDEKLPGPFDQCNEDLSHIGPYITGTYNFAKFANDSHTIQQLVKLGVELYKIESDREVLEMFLKLDFERDMKPYIQFLYNCGVSSENLGFFITRFPKIFKEDIDDLHTRIRYLRAHDFNITMIQTIVNKHPPWLAFKTQEIDHRLGYFQNNFELNGSQVRNLAVKCPKLITYDMKRIRHSSFAIKEEMGFTKLEIYRILHKAPRVLIRARTEVVKTFDYLHNQMNLSHDIISQEPIVLLCRKKRLEVRHRFLVELKKDQHDPTKPLYVSPLCLVRGSDDEFCEKIAKTSIYTYNDFLRTF</sequence>
<keyword evidence="2" id="KW-0809">Transit peptide</keyword>
<dbReference type="PANTHER" id="PTHR13068">
    <property type="entry name" value="CGI-12 PROTEIN-RELATED"/>
    <property type="match status" value="1"/>
</dbReference>
<dbReference type="OrthoDB" id="637682at2759"/>
<gene>
    <name evidence="3" type="ORF">E2986_08168</name>
</gene>
<comment type="similarity">
    <text evidence="1">Belongs to the mTERF family.</text>
</comment>
<dbReference type="GO" id="GO:0061668">
    <property type="term" value="P:mitochondrial ribosome assembly"/>
    <property type="evidence" value="ECO:0007669"/>
    <property type="project" value="TreeGrafter"/>
</dbReference>
<evidence type="ECO:0000313" key="3">
    <source>
        <dbReference type="EMBL" id="KAF3420673.1"/>
    </source>
</evidence>
<comment type="caution">
    <text evidence="3">The sequence shown here is derived from an EMBL/GenBank/DDBJ whole genome shotgun (WGS) entry which is preliminary data.</text>
</comment>
<name>A0A833W4I2_9HYME</name>
<dbReference type="InterPro" id="IPR038538">
    <property type="entry name" value="MTERF_sf"/>
</dbReference>
<dbReference type="GO" id="GO:0006390">
    <property type="term" value="P:mitochondrial transcription"/>
    <property type="evidence" value="ECO:0007669"/>
    <property type="project" value="TreeGrafter"/>
</dbReference>
<evidence type="ECO:0000256" key="2">
    <source>
        <dbReference type="ARBA" id="ARBA00022946"/>
    </source>
</evidence>
<dbReference type="SMART" id="SM00733">
    <property type="entry name" value="Mterf"/>
    <property type="match status" value="6"/>
</dbReference>
<protein>
    <recommendedName>
        <fullName evidence="5">Transcription termination factor 3, mitochondrial</fullName>
    </recommendedName>
</protein>
<dbReference type="Gene3D" id="1.25.70.10">
    <property type="entry name" value="Transcription termination factor 3, mitochondrial"/>
    <property type="match status" value="1"/>
</dbReference>
<evidence type="ECO:0000256" key="1">
    <source>
        <dbReference type="ARBA" id="ARBA00007692"/>
    </source>
</evidence>
<dbReference type="InterPro" id="IPR003690">
    <property type="entry name" value="MTERF"/>
</dbReference>
<dbReference type="PANTHER" id="PTHR13068:SF112">
    <property type="entry name" value="TRANSCRIPTION TERMINATION FACTOR 3, MITOCHONDRIAL"/>
    <property type="match status" value="1"/>
</dbReference>
<dbReference type="GO" id="GO:0005739">
    <property type="term" value="C:mitochondrion"/>
    <property type="evidence" value="ECO:0007669"/>
    <property type="project" value="TreeGrafter"/>
</dbReference>
<organism evidence="3 4">
    <name type="scientific">Frieseomelitta varia</name>
    <dbReference type="NCBI Taxonomy" id="561572"/>
    <lineage>
        <taxon>Eukaryota</taxon>
        <taxon>Metazoa</taxon>
        <taxon>Ecdysozoa</taxon>
        <taxon>Arthropoda</taxon>
        <taxon>Hexapoda</taxon>
        <taxon>Insecta</taxon>
        <taxon>Pterygota</taxon>
        <taxon>Neoptera</taxon>
        <taxon>Endopterygota</taxon>
        <taxon>Hymenoptera</taxon>
        <taxon>Apocrita</taxon>
        <taxon>Aculeata</taxon>
        <taxon>Apoidea</taxon>
        <taxon>Anthophila</taxon>
        <taxon>Apidae</taxon>
        <taxon>Frieseomelitta</taxon>
    </lineage>
</organism>
<dbReference type="GO" id="GO:0003676">
    <property type="term" value="F:nucleic acid binding"/>
    <property type="evidence" value="ECO:0007669"/>
    <property type="project" value="InterPro"/>
</dbReference>
<evidence type="ECO:0008006" key="5">
    <source>
        <dbReference type="Google" id="ProtNLM"/>
    </source>
</evidence>
<proteinExistence type="inferred from homology"/>
<dbReference type="AlphaFoldDB" id="A0A833W4I2"/>
<reference evidence="3" key="1">
    <citation type="submission" date="2019-11" db="EMBL/GenBank/DDBJ databases">
        <title>The nuclear and mitochondrial genomes of Frieseomelitta varia - a highly eusocial stingless bee (Meliponini) with a permanently sterile worker caste.</title>
        <authorList>
            <person name="Freitas F.C.P."/>
            <person name="Lourenco A.P."/>
            <person name="Nunes F.M.F."/>
            <person name="Paschoal A.R."/>
            <person name="Abreu F.C.P."/>
            <person name="Barbin F.O."/>
            <person name="Bataglia L."/>
            <person name="Cardoso-Junior C.A.M."/>
            <person name="Cervoni M.S."/>
            <person name="Silva S.R."/>
            <person name="Dalarmi F."/>
            <person name="Del Lama M.A."/>
            <person name="Depintor T.S."/>
            <person name="Ferreira K.M."/>
            <person name="Goria P.S."/>
            <person name="Jaskot M.C."/>
            <person name="Lago D.C."/>
            <person name="Luna-Lucena D."/>
            <person name="Moda L.M."/>
            <person name="Nascimento L."/>
            <person name="Pedrino M."/>
            <person name="Rabico F.O."/>
            <person name="Sanches F.C."/>
            <person name="Santos D.E."/>
            <person name="Santos C.G."/>
            <person name="Vieira J."/>
            <person name="Lopes T.F."/>
            <person name="Barchuk A.R."/>
            <person name="Hartfelder K."/>
            <person name="Simoes Z.L.P."/>
            <person name="Bitondi M.M.G."/>
            <person name="Pinheiro D.G."/>
        </authorList>
    </citation>
    <scope>NUCLEOTIDE SEQUENCE</scope>
    <source>
        <strain evidence="3">USP_RPSP 00005682</strain>
        <tissue evidence="3">Whole individual</tissue>
    </source>
</reference>
<dbReference type="EMBL" id="WNWW01000926">
    <property type="protein sequence ID" value="KAF3420673.1"/>
    <property type="molecule type" value="Genomic_DNA"/>
</dbReference>
<evidence type="ECO:0000313" key="4">
    <source>
        <dbReference type="Proteomes" id="UP000655588"/>
    </source>
</evidence>
<accession>A0A833W4I2</accession>
<dbReference type="Pfam" id="PF02536">
    <property type="entry name" value="mTERF"/>
    <property type="match status" value="1"/>
</dbReference>
<keyword evidence="4" id="KW-1185">Reference proteome</keyword>